<evidence type="ECO:0008006" key="4">
    <source>
        <dbReference type="Google" id="ProtNLM"/>
    </source>
</evidence>
<evidence type="ECO:0000313" key="2">
    <source>
        <dbReference type="EMBL" id="GGG49698.1"/>
    </source>
</evidence>
<keyword evidence="3" id="KW-1185">Reference proteome</keyword>
<dbReference type="AlphaFoldDB" id="A0A917GL12"/>
<evidence type="ECO:0000313" key="3">
    <source>
        <dbReference type="Proteomes" id="UP000625976"/>
    </source>
</evidence>
<accession>A0A917GL12</accession>
<sequence>MDIDIENKKIELIQWLSTLTDSATINKLIKLRESEKRDWWKDMSLAERQSIEKGIQDADSGKLNSHSEAKKMYDKWL</sequence>
<reference evidence="2" key="2">
    <citation type="submission" date="2020-09" db="EMBL/GenBank/DDBJ databases">
        <authorList>
            <person name="Sun Q."/>
            <person name="Zhou Y."/>
        </authorList>
    </citation>
    <scope>NUCLEOTIDE SEQUENCE</scope>
    <source>
        <strain evidence="2">CGMCC 1.12751</strain>
    </source>
</reference>
<name>A0A917GL12_9FLAO</name>
<feature type="region of interest" description="Disordered" evidence="1">
    <location>
        <begin position="52"/>
        <end position="77"/>
    </location>
</feature>
<comment type="caution">
    <text evidence="2">The sequence shown here is derived from an EMBL/GenBank/DDBJ whole genome shotgun (WGS) entry which is preliminary data.</text>
</comment>
<dbReference type="EMBL" id="BMFQ01000002">
    <property type="protein sequence ID" value="GGG49698.1"/>
    <property type="molecule type" value="Genomic_DNA"/>
</dbReference>
<protein>
    <recommendedName>
        <fullName evidence="4">Addiction module protein</fullName>
    </recommendedName>
</protein>
<evidence type="ECO:0000256" key="1">
    <source>
        <dbReference type="SAM" id="MobiDB-lite"/>
    </source>
</evidence>
<dbReference type="RefSeq" id="WP_188464580.1">
    <property type="nucleotide sequence ID" value="NZ_BMFQ01000002.1"/>
</dbReference>
<organism evidence="2 3">
    <name type="scientific">Bizionia arctica</name>
    <dbReference type="NCBI Taxonomy" id="1495645"/>
    <lineage>
        <taxon>Bacteria</taxon>
        <taxon>Pseudomonadati</taxon>
        <taxon>Bacteroidota</taxon>
        <taxon>Flavobacteriia</taxon>
        <taxon>Flavobacteriales</taxon>
        <taxon>Flavobacteriaceae</taxon>
        <taxon>Bizionia</taxon>
    </lineage>
</organism>
<dbReference type="Proteomes" id="UP000625976">
    <property type="component" value="Unassembled WGS sequence"/>
</dbReference>
<gene>
    <name evidence="2" type="ORF">GCM10010976_21270</name>
</gene>
<proteinExistence type="predicted"/>
<reference evidence="2" key="1">
    <citation type="journal article" date="2014" name="Int. J. Syst. Evol. Microbiol.">
        <title>Complete genome sequence of Corynebacterium casei LMG S-19264T (=DSM 44701T), isolated from a smear-ripened cheese.</title>
        <authorList>
            <consortium name="US DOE Joint Genome Institute (JGI-PGF)"/>
            <person name="Walter F."/>
            <person name="Albersmeier A."/>
            <person name="Kalinowski J."/>
            <person name="Ruckert C."/>
        </authorList>
    </citation>
    <scope>NUCLEOTIDE SEQUENCE</scope>
    <source>
        <strain evidence="2">CGMCC 1.12751</strain>
    </source>
</reference>